<sequence length="104" mass="12009">MDDRLEEVDSSYRGAADARGKSWDFDISRKNPDTVYKQIESLVKKHGRDLVSTNEGPWGIDERNIELILKSTIKDPDEAEEARPVNKGWLRELKGLVKREKNVR</sequence>
<accession>A0A0F9L1K7</accession>
<dbReference type="EMBL" id="LAZR01013512">
    <property type="protein sequence ID" value="KKM21625.1"/>
    <property type="molecule type" value="Genomic_DNA"/>
</dbReference>
<name>A0A0F9L1K7_9ZZZZ</name>
<organism evidence="1">
    <name type="scientific">marine sediment metagenome</name>
    <dbReference type="NCBI Taxonomy" id="412755"/>
    <lineage>
        <taxon>unclassified sequences</taxon>
        <taxon>metagenomes</taxon>
        <taxon>ecological metagenomes</taxon>
    </lineage>
</organism>
<gene>
    <name evidence="1" type="ORF">LCGC14_1633600</name>
</gene>
<reference evidence="1" key="1">
    <citation type="journal article" date="2015" name="Nature">
        <title>Complex archaea that bridge the gap between prokaryotes and eukaryotes.</title>
        <authorList>
            <person name="Spang A."/>
            <person name="Saw J.H."/>
            <person name="Jorgensen S.L."/>
            <person name="Zaremba-Niedzwiedzka K."/>
            <person name="Martijn J."/>
            <person name="Lind A.E."/>
            <person name="van Eijk R."/>
            <person name="Schleper C."/>
            <person name="Guy L."/>
            <person name="Ettema T.J."/>
        </authorList>
    </citation>
    <scope>NUCLEOTIDE SEQUENCE</scope>
</reference>
<dbReference type="AlphaFoldDB" id="A0A0F9L1K7"/>
<proteinExistence type="predicted"/>
<evidence type="ECO:0000313" key="1">
    <source>
        <dbReference type="EMBL" id="KKM21625.1"/>
    </source>
</evidence>
<protein>
    <submittedName>
        <fullName evidence="1">Uncharacterized protein</fullName>
    </submittedName>
</protein>
<comment type="caution">
    <text evidence="1">The sequence shown here is derived from an EMBL/GenBank/DDBJ whole genome shotgun (WGS) entry which is preliminary data.</text>
</comment>